<dbReference type="CDD" id="cd06170">
    <property type="entry name" value="LuxR_C_like"/>
    <property type="match status" value="1"/>
</dbReference>
<dbReference type="GO" id="GO:0000160">
    <property type="term" value="P:phosphorelay signal transduction system"/>
    <property type="evidence" value="ECO:0007669"/>
    <property type="project" value="InterPro"/>
</dbReference>
<dbReference type="PRINTS" id="PR00038">
    <property type="entry name" value="HTHLUXR"/>
</dbReference>
<proteinExistence type="predicted"/>
<dbReference type="Pfam" id="PF00072">
    <property type="entry name" value="Response_reg"/>
    <property type="match status" value="1"/>
</dbReference>
<dbReference type="InterPro" id="IPR011006">
    <property type="entry name" value="CheY-like_superfamily"/>
</dbReference>
<reference evidence="6 7" key="2">
    <citation type="submission" date="2018-03" db="EMBL/GenBank/DDBJ databases">
        <title>The ancient ancestry and fast evolution of plastids.</title>
        <authorList>
            <person name="Moore K.R."/>
            <person name="Magnabosco C."/>
            <person name="Momper L."/>
            <person name="Gold D.A."/>
            <person name="Bosak T."/>
            <person name="Fournier G.P."/>
        </authorList>
    </citation>
    <scope>NUCLEOTIDE SEQUENCE [LARGE SCALE GENOMIC DNA]</scope>
    <source>
        <strain evidence="6 7">CCAP 1448/3</strain>
    </source>
</reference>
<dbReference type="PROSITE" id="PS50043">
    <property type="entry name" value="HTH_LUXR_2"/>
    <property type="match status" value="1"/>
</dbReference>
<dbReference type="OrthoDB" id="3827286at2"/>
<dbReference type="RefSeq" id="WP_106286621.1">
    <property type="nucleotide sequence ID" value="NZ_CAWNTC010000090.1"/>
</dbReference>
<dbReference type="AlphaFoldDB" id="A0A2T1CAQ1"/>
<feature type="modified residue" description="4-aspartylphosphate" evidence="3">
    <location>
        <position position="56"/>
    </location>
</feature>
<dbReference type="Pfam" id="PF00196">
    <property type="entry name" value="GerE"/>
    <property type="match status" value="1"/>
</dbReference>
<dbReference type="SUPFAM" id="SSF52172">
    <property type="entry name" value="CheY-like"/>
    <property type="match status" value="1"/>
</dbReference>
<evidence type="ECO:0000256" key="3">
    <source>
        <dbReference type="PROSITE-ProRule" id="PRU00169"/>
    </source>
</evidence>
<dbReference type="SUPFAM" id="SSF46894">
    <property type="entry name" value="C-terminal effector domain of the bipartite response regulators"/>
    <property type="match status" value="1"/>
</dbReference>
<dbReference type="GO" id="GO:0003677">
    <property type="term" value="F:DNA binding"/>
    <property type="evidence" value="ECO:0007669"/>
    <property type="project" value="UniProtKB-KW"/>
</dbReference>
<dbReference type="InterPro" id="IPR000792">
    <property type="entry name" value="Tscrpt_reg_LuxR_C"/>
</dbReference>
<dbReference type="InterPro" id="IPR001789">
    <property type="entry name" value="Sig_transdc_resp-reg_receiver"/>
</dbReference>
<keyword evidence="1 3" id="KW-0597">Phosphoprotein</keyword>
<organism evidence="6 7">
    <name type="scientific">Merismopedia glauca CCAP 1448/3</name>
    <dbReference type="NCBI Taxonomy" id="1296344"/>
    <lineage>
        <taxon>Bacteria</taxon>
        <taxon>Bacillati</taxon>
        <taxon>Cyanobacteriota</taxon>
        <taxon>Cyanophyceae</taxon>
        <taxon>Synechococcales</taxon>
        <taxon>Merismopediaceae</taxon>
        <taxon>Merismopedia</taxon>
    </lineage>
</organism>
<dbReference type="PROSITE" id="PS50110">
    <property type="entry name" value="RESPONSE_REGULATORY"/>
    <property type="match status" value="1"/>
</dbReference>
<protein>
    <submittedName>
        <fullName evidence="6">DNA-binding response regulator</fullName>
    </submittedName>
</protein>
<reference evidence="6 7" key="1">
    <citation type="submission" date="2018-02" db="EMBL/GenBank/DDBJ databases">
        <authorList>
            <person name="Cohen D.B."/>
            <person name="Kent A.D."/>
        </authorList>
    </citation>
    <scope>NUCLEOTIDE SEQUENCE [LARGE SCALE GENOMIC DNA]</scope>
    <source>
        <strain evidence="6 7">CCAP 1448/3</strain>
    </source>
</reference>
<keyword evidence="2 6" id="KW-0238">DNA-binding</keyword>
<dbReference type="Gene3D" id="3.40.50.2300">
    <property type="match status" value="1"/>
</dbReference>
<gene>
    <name evidence="6" type="ORF">C7B64_00075</name>
</gene>
<dbReference type="SMART" id="SM00421">
    <property type="entry name" value="HTH_LUXR"/>
    <property type="match status" value="1"/>
</dbReference>
<feature type="domain" description="HTH luxR-type" evidence="4">
    <location>
        <begin position="171"/>
        <end position="236"/>
    </location>
</feature>
<dbReference type="Proteomes" id="UP000238762">
    <property type="component" value="Unassembled WGS sequence"/>
</dbReference>
<dbReference type="InterPro" id="IPR039420">
    <property type="entry name" value="WalR-like"/>
</dbReference>
<dbReference type="CDD" id="cd17535">
    <property type="entry name" value="REC_NarL-like"/>
    <property type="match status" value="1"/>
</dbReference>
<dbReference type="PANTHER" id="PTHR43214">
    <property type="entry name" value="TWO-COMPONENT RESPONSE REGULATOR"/>
    <property type="match status" value="1"/>
</dbReference>
<dbReference type="InterPro" id="IPR058245">
    <property type="entry name" value="NreC/VraR/RcsB-like_REC"/>
</dbReference>
<evidence type="ECO:0000259" key="4">
    <source>
        <dbReference type="PROSITE" id="PS50043"/>
    </source>
</evidence>
<evidence type="ECO:0000259" key="5">
    <source>
        <dbReference type="PROSITE" id="PS50110"/>
    </source>
</evidence>
<keyword evidence="7" id="KW-1185">Reference proteome</keyword>
<dbReference type="InterPro" id="IPR016032">
    <property type="entry name" value="Sig_transdc_resp-reg_C-effctor"/>
</dbReference>
<evidence type="ECO:0000313" key="6">
    <source>
        <dbReference type="EMBL" id="PSB05238.1"/>
    </source>
</evidence>
<dbReference type="GO" id="GO:0006355">
    <property type="term" value="P:regulation of DNA-templated transcription"/>
    <property type="evidence" value="ECO:0007669"/>
    <property type="project" value="InterPro"/>
</dbReference>
<feature type="domain" description="Response regulatory" evidence="5">
    <location>
        <begin position="5"/>
        <end position="126"/>
    </location>
</feature>
<sequence length="239" mass="26507">MSQVKVLIIEDHNLTRIGLKAALQTKAEIEILGEAANATEGFKLLQMLKPDVATVDIGLPDFDGIELTRRYREFQEQNPEYQTKILILTMQNSENAVLAAMGAGADSYCMKDIESDKLIEAIWETNAGNSWIDPAIADVILRQIRQDYSLAQGEKISKTIAINAVEPELERIIDTYPLTQRELEVLELIVGGCDNAEIAKRLYLTIGTVKTHVRGILSKLCVDDRTQAAVRALRSGLVP</sequence>
<evidence type="ECO:0000256" key="2">
    <source>
        <dbReference type="ARBA" id="ARBA00023125"/>
    </source>
</evidence>
<accession>A0A2T1CAQ1</accession>
<evidence type="ECO:0000256" key="1">
    <source>
        <dbReference type="ARBA" id="ARBA00022553"/>
    </source>
</evidence>
<dbReference type="PANTHER" id="PTHR43214:SF43">
    <property type="entry name" value="TWO-COMPONENT RESPONSE REGULATOR"/>
    <property type="match status" value="1"/>
</dbReference>
<evidence type="ECO:0000313" key="7">
    <source>
        <dbReference type="Proteomes" id="UP000238762"/>
    </source>
</evidence>
<dbReference type="SMART" id="SM00448">
    <property type="entry name" value="REC"/>
    <property type="match status" value="1"/>
</dbReference>
<dbReference type="EMBL" id="PVWJ01000001">
    <property type="protein sequence ID" value="PSB05238.1"/>
    <property type="molecule type" value="Genomic_DNA"/>
</dbReference>
<comment type="caution">
    <text evidence="6">The sequence shown here is derived from an EMBL/GenBank/DDBJ whole genome shotgun (WGS) entry which is preliminary data.</text>
</comment>
<name>A0A2T1CAQ1_9CYAN</name>